<dbReference type="Pfam" id="PF13507">
    <property type="entry name" value="GATase_5"/>
    <property type="match status" value="1"/>
</dbReference>
<dbReference type="GO" id="GO:0005737">
    <property type="term" value="C:cytoplasm"/>
    <property type="evidence" value="ECO:0007669"/>
    <property type="project" value="UniProtKB-SubCell"/>
</dbReference>
<evidence type="ECO:0000256" key="4">
    <source>
        <dbReference type="ARBA" id="ARBA00022755"/>
    </source>
</evidence>
<dbReference type="Gene3D" id="3.40.50.880">
    <property type="match status" value="1"/>
</dbReference>
<dbReference type="PANTHER" id="PTHR47552:SF1">
    <property type="entry name" value="PHOSPHORIBOSYLFORMYLGLYCINAMIDINE SYNTHASE SUBUNIT PURQ"/>
    <property type="match status" value="1"/>
</dbReference>
<keyword evidence="3 8" id="KW-0547">Nucleotide-binding</keyword>
<protein>
    <recommendedName>
        <fullName evidence="8">Phosphoribosylformylglycinamidine synthase subunit PurQ</fullName>
        <shortName evidence="8">FGAM synthase</shortName>
        <ecNumber evidence="8">6.3.5.3</ecNumber>
    </recommendedName>
    <alternativeName>
        <fullName evidence="8">Formylglycinamide ribonucleotide amidotransferase subunit I</fullName>
        <shortName evidence="8">FGAR amidotransferase I</shortName>
        <shortName evidence="8">FGAR-AT I</shortName>
    </alternativeName>
    <alternativeName>
        <fullName evidence="8">Glutaminase PurQ</fullName>
        <ecNumber evidence="8">3.5.1.2</ecNumber>
    </alternativeName>
    <alternativeName>
        <fullName evidence="8">Phosphoribosylformylglycinamidine synthase subunit I</fullName>
    </alternativeName>
</protein>
<sequence>MKFGIILFPGSNCEHDCYYAASKISGEKAAVIWSGDTQLPADFRDPQGANCLIIPGGFSYGDYLRCGAIARFAPIMNQVTAYAAQGGRVIGICNGFQILVEAGLLPGILHRNRALSFVCRDIYLKVENKNTIFSSQITKDVIKVPIAHGEGNYYCADATLEKLEKNGQIVFRYCDAAGNVSPDSNPNGSRHNIAGICNAQGNVLGLMPHPERCAEAVLGNTDGRLIFESIIASVKENVAV</sequence>
<dbReference type="CDD" id="cd01740">
    <property type="entry name" value="GATase1_FGAR_AT"/>
    <property type="match status" value="1"/>
</dbReference>
<name>A0A388THX6_9BACT</name>
<dbReference type="SUPFAM" id="SSF52317">
    <property type="entry name" value="Class I glutamine amidotransferase-like"/>
    <property type="match status" value="1"/>
</dbReference>
<comment type="subunit">
    <text evidence="8">Part of the FGAM synthase complex composed of 1 PurL, 1 PurQ and 2 PurS subunits.</text>
</comment>
<dbReference type="SMART" id="SM01211">
    <property type="entry name" value="GATase_5"/>
    <property type="match status" value="1"/>
</dbReference>
<dbReference type="InterPro" id="IPR010075">
    <property type="entry name" value="PRibForGlyAmidine_synth_PurQ"/>
</dbReference>
<dbReference type="InterPro" id="IPR029062">
    <property type="entry name" value="Class_I_gatase-like"/>
</dbReference>
<dbReference type="UniPathway" id="UPA00074">
    <property type="reaction ID" value="UER00128"/>
</dbReference>
<dbReference type="GO" id="GO:0004359">
    <property type="term" value="F:glutaminase activity"/>
    <property type="evidence" value="ECO:0007669"/>
    <property type="project" value="UniProtKB-EC"/>
</dbReference>
<dbReference type="NCBIfam" id="NF002957">
    <property type="entry name" value="PRK03619.1"/>
    <property type="match status" value="1"/>
</dbReference>
<evidence type="ECO:0000256" key="6">
    <source>
        <dbReference type="ARBA" id="ARBA00022840"/>
    </source>
</evidence>
<dbReference type="AlphaFoldDB" id="A0A388THX6"/>
<dbReference type="PIRSF" id="PIRSF001586">
    <property type="entry name" value="FGAM_synth_I"/>
    <property type="match status" value="1"/>
</dbReference>
<dbReference type="NCBIfam" id="TIGR01737">
    <property type="entry name" value="FGAM_synth_I"/>
    <property type="match status" value="1"/>
</dbReference>
<gene>
    <name evidence="9" type="primary">purL</name>
    <name evidence="8" type="synonym">purQ</name>
    <name evidence="9" type="ORF">NO2_0546</name>
</gene>
<comment type="caution">
    <text evidence="9">The sequence shown here is derived from an EMBL/GenBank/DDBJ whole genome shotgun (WGS) entry which is preliminary data.</text>
</comment>
<evidence type="ECO:0000256" key="7">
    <source>
        <dbReference type="ARBA" id="ARBA00022962"/>
    </source>
</evidence>
<comment type="catalytic activity">
    <reaction evidence="8">
        <text>N(2)-formyl-N(1)-(5-phospho-beta-D-ribosyl)glycinamide + L-glutamine + ATP + H2O = 2-formamido-N(1)-(5-O-phospho-beta-D-ribosyl)acetamidine + L-glutamate + ADP + phosphate + H(+)</text>
        <dbReference type="Rhea" id="RHEA:17129"/>
        <dbReference type="ChEBI" id="CHEBI:15377"/>
        <dbReference type="ChEBI" id="CHEBI:15378"/>
        <dbReference type="ChEBI" id="CHEBI:29985"/>
        <dbReference type="ChEBI" id="CHEBI:30616"/>
        <dbReference type="ChEBI" id="CHEBI:43474"/>
        <dbReference type="ChEBI" id="CHEBI:58359"/>
        <dbReference type="ChEBI" id="CHEBI:147286"/>
        <dbReference type="ChEBI" id="CHEBI:147287"/>
        <dbReference type="ChEBI" id="CHEBI:456216"/>
        <dbReference type="EC" id="6.3.5.3"/>
    </reaction>
</comment>
<evidence type="ECO:0000256" key="3">
    <source>
        <dbReference type="ARBA" id="ARBA00022741"/>
    </source>
</evidence>
<keyword evidence="6 8" id="KW-0067">ATP-binding</keyword>
<feature type="active site" evidence="8">
    <location>
        <position position="211"/>
    </location>
</feature>
<keyword evidence="4 8" id="KW-0658">Purine biosynthesis</keyword>
<keyword evidence="5 8" id="KW-0378">Hydrolase</keyword>
<dbReference type="EMBL" id="BGZO01000010">
    <property type="protein sequence ID" value="GBR75919.1"/>
    <property type="molecule type" value="Genomic_DNA"/>
</dbReference>
<keyword evidence="1 8" id="KW-0963">Cytoplasm</keyword>
<dbReference type="GO" id="GO:0004642">
    <property type="term" value="F:phosphoribosylformylglycinamidine synthase activity"/>
    <property type="evidence" value="ECO:0007669"/>
    <property type="project" value="UniProtKB-UniRule"/>
</dbReference>
<dbReference type="HAMAP" id="MF_00421">
    <property type="entry name" value="PurQ"/>
    <property type="match status" value="1"/>
</dbReference>
<evidence type="ECO:0000313" key="9">
    <source>
        <dbReference type="EMBL" id="GBR75919.1"/>
    </source>
</evidence>
<evidence type="ECO:0000256" key="5">
    <source>
        <dbReference type="ARBA" id="ARBA00022801"/>
    </source>
</evidence>
<dbReference type="GO" id="GO:0006189">
    <property type="term" value="P:'de novo' IMP biosynthetic process"/>
    <property type="evidence" value="ECO:0007669"/>
    <property type="project" value="UniProtKB-UniRule"/>
</dbReference>
<keyword evidence="7 8" id="KW-0315">Glutamine amidotransferase</keyword>
<comment type="function">
    <text evidence="8">Part of the phosphoribosylformylglycinamidine synthase complex involved in the purines biosynthetic pathway. Catalyzes the ATP-dependent conversion of formylglycinamide ribonucleotide (FGAR) and glutamine to yield formylglycinamidine ribonucleotide (FGAM) and glutamate. The FGAM synthase complex is composed of three subunits. PurQ produces an ammonia molecule by converting glutamine to glutamate. PurL transfers the ammonia molecule to FGAR to form FGAM in an ATP-dependent manner. PurS interacts with PurQ and PurL and is thought to assist in the transfer of the ammonia molecule from PurQ to PurL.</text>
</comment>
<reference evidence="9 10" key="1">
    <citation type="journal article" date="2019" name="ISME J.">
        <title>Genome analyses of uncultured TG2/ZB3 bacteria in 'Margulisbacteria' specifically attached to ectosymbiotic spirochetes of protists in the termite gut.</title>
        <authorList>
            <person name="Utami Y.D."/>
            <person name="Kuwahara H."/>
            <person name="Igai K."/>
            <person name="Murakami T."/>
            <person name="Sugaya K."/>
            <person name="Morikawa T."/>
            <person name="Nagura Y."/>
            <person name="Yuki M."/>
            <person name="Deevong P."/>
            <person name="Inoue T."/>
            <person name="Kihara K."/>
            <person name="Lo N."/>
            <person name="Yamada A."/>
            <person name="Ohkuma M."/>
            <person name="Hongoh Y."/>
        </authorList>
    </citation>
    <scope>NUCLEOTIDE SEQUENCE [LARGE SCALE GENOMIC DNA]</scope>
    <source>
        <strain evidence="9">NkOx7-02</strain>
    </source>
</reference>
<comment type="pathway">
    <text evidence="8">Purine metabolism; IMP biosynthesis via de novo pathway; 5-amino-1-(5-phospho-D-ribosyl)imidazole from N(2)-formyl-N(1)-(5-phospho-D-ribosyl)glycinamide: step 1/2.</text>
</comment>
<proteinExistence type="inferred from homology"/>
<evidence type="ECO:0000256" key="8">
    <source>
        <dbReference type="HAMAP-Rule" id="MF_00421"/>
    </source>
</evidence>
<feature type="active site" evidence="8">
    <location>
        <position position="209"/>
    </location>
</feature>
<dbReference type="EC" id="6.3.5.3" evidence="8"/>
<keyword evidence="2 8" id="KW-0436">Ligase</keyword>
<accession>A0A388THX6</accession>
<dbReference type="Proteomes" id="UP000275925">
    <property type="component" value="Unassembled WGS sequence"/>
</dbReference>
<evidence type="ECO:0000256" key="2">
    <source>
        <dbReference type="ARBA" id="ARBA00022598"/>
    </source>
</evidence>
<keyword evidence="10" id="KW-1185">Reference proteome</keyword>
<comment type="subcellular location">
    <subcellularLocation>
        <location evidence="8">Cytoplasm</location>
    </subcellularLocation>
</comment>
<evidence type="ECO:0000256" key="1">
    <source>
        <dbReference type="ARBA" id="ARBA00022490"/>
    </source>
</evidence>
<dbReference type="PANTHER" id="PTHR47552">
    <property type="entry name" value="PHOSPHORIBOSYLFORMYLGLYCINAMIDINE SYNTHASE SUBUNIT PURQ"/>
    <property type="match status" value="1"/>
</dbReference>
<comment type="catalytic activity">
    <reaction evidence="8">
        <text>L-glutamine + H2O = L-glutamate + NH4(+)</text>
        <dbReference type="Rhea" id="RHEA:15889"/>
        <dbReference type="ChEBI" id="CHEBI:15377"/>
        <dbReference type="ChEBI" id="CHEBI:28938"/>
        <dbReference type="ChEBI" id="CHEBI:29985"/>
        <dbReference type="ChEBI" id="CHEBI:58359"/>
        <dbReference type="EC" id="3.5.1.2"/>
    </reaction>
</comment>
<feature type="active site" description="Nucleophile" evidence="8">
    <location>
        <position position="93"/>
    </location>
</feature>
<dbReference type="GO" id="GO:0005524">
    <property type="term" value="F:ATP binding"/>
    <property type="evidence" value="ECO:0007669"/>
    <property type="project" value="UniProtKB-KW"/>
</dbReference>
<organism evidence="9 10">
    <name type="scientific">Candidatus Termititenax persephonae</name>
    <dbReference type="NCBI Taxonomy" id="2218525"/>
    <lineage>
        <taxon>Bacteria</taxon>
        <taxon>Bacillati</taxon>
        <taxon>Candidatus Margulisiibacteriota</taxon>
        <taxon>Candidatus Termititenacia</taxon>
        <taxon>Candidatus Termititenacales</taxon>
        <taxon>Candidatus Termititenacaceae</taxon>
        <taxon>Candidatus Termititenax</taxon>
    </lineage>
</organism>
<dbReference type="PROSITE" id="PS51273">
    <property type="entry name" value="GATASE_TYPE_1"/>
    <property type="match status" value="1"/>
</dbReference>
<dbReference type="EC" id="3.5.1.2" evidence="8"/>
<evidence type="ECO:0000313" key="10">
    <source>
        <dbReference type="Proteomes" id="UP000275925"/>
    </source>
</evidence>